<feature type="non-terminal residue" evidence="1">
    <location>
        <position position="51"/>
    </location>
</feature>
<keyword evidence="2" id="KW-1185">Reference proteome</keyword>
<sequence>PFERSTLNFNLSPYSLRFNNTGYGCSFMEEIGDFKFQNYFKFCILKLKILT</sequence>
<protein>
    <submittedName>
        <fullName evidence="1">Uncharacterized protein</fullName>
    </submittedName>
</protein>
<organism evidence="1 2">
    <name type="scientific">Diploptera punctata</name>
    <name type="common">Pacific beetle cockroach</name>
    <dbReference type="NCBI Taxonomy" id="6984"/>
    <lineage>
        <taxon>Eukaryota</taxon>
        <taxon>Metazoa</taxon>
        <taxon>Ecdysozoa</taxon>
        <taxon>Arthropoda</taxon>
        <taxon>Hexapoda</taxon>
        <taxon>Insecta</taxon>
        <taxon>Pterygota</taxon>
        <taxon>Neoptera</taxon>
        <taxon>Polyneoptera</taxon>
        <taxon>Dictyoptera</taxon>
        <taxon>Blattodea</taxon>
        <taxon>Blaberoidea</taxon>
        <taxon>Blaberidae</taxon>
        <taxon>Diplopterinae</taxon>
        <taxon>Diploptera</taxon>
    </lineage>
</organism>
<dbReference type="AlphaFoldDB" id="A0AAD8EKM6"/>
<accession>A0AAD8EKM6</accession>
<reference evidence="1" key="1">
    <citation type="journal article" date="2023" name="IScience">
        <title>Live-bearing cockroach genome reveals convergent evolutionary mechanisms linked to viviparity in insects and beyond.</title>
        <authorList>
            <person name="Fouks B."/>
            <person name="Harrison M.C."/>
            <person name="Mikhailova A.A."/>
            <person name="Marchal E."/>
            <person name="English S."/>
            <person name="Carruthers M."/>
            <person name="Jennings E.C."/>
            <person name="Chiamaka E.L."/>
            <person name="Frigard R.A."/>
            <person name="Pippel M."/>
            <person name="Attardo G.M."/>
            <person name="Benoit J.B."/>
            <person name="Bornberg-Bauer E."/>
            <person name="Tobe S.S."/>
        </authorList>
    </citation>
    <scope>NUCLEOTIDE SEQUENCE</scope>
    <source>
        <strain evidence="1">Stay&amp;Tobe</strain>
    </source>
</reference>
<evidence type="ECO:0000313" key="2">
    <source>
        <dbReference type="Proteomes" id="UP001233999"/>
    </source>
</evidence>
<name>A0AAD8EKM6_DIPPU</name>
<evidence type="ECO:0000313" key="1">
    <source>
        <dbReference type="EMBL" id="KAJ9593354.1"/>
    </source>
</evidence>
<dbReference type="Proteomes" id="UP001233999">
    <property type="component" value="Unassembled WGS sequence"/>
</dbReference>
<proteinExistence type="predicted"/>
<feature type="non-terminal residue" evidence="1">
    <location>
        <position position="1"/>
    </location>
</feature>
<gene>
    <name evidence="1" type="ORF">L9F63_015058</name>
</gene>
<reference evidence="1" key="2">
    <citation type="submission" date="2023-05" db="EMBL/GenBank/DDBJ databases">
        <authorList>
            <person name="Fouks B."/>
        </authorList>
    </citation>
    <scope>NUCLEOTIDE SEQUENCE</scope>
    <source>
        <strain evidence="1">Stay&amp;Tobe</strain>
        <tissue evidence="1">Testes</tissue>
    </source>
</reference>
<comment type="caution">
    <text evidence="1">The sequence shown here is derived from an EMBL/GenBank/DDBJ whole genome shotgun (WGS) entry which is preliminary data.</text>
</comment>
<dbReference type="EMBL" id="JASPKZ010003445">
    <property type="protein sequence ID" value="KAJ9593354.1"/>
    <property type="molecule type" value="Genomic_DNA"/>
</dbReference>